<name>A0ABV8PHJ6_9FLAO</name>
<dbReference type="EMBL" id="JBHSCL010000003">
    <property type="protein sequence ID" value="MFC4218994.1"/>
    <property type="molecule type" value="Genomic_DNA"/>
</dbReference>
<organism evidence="1 2">
    <name type="scientific">Flagellimonas marina</name>
    <dbReference type="NCBI Taxonomy" id="1775168"/>
    <lineage>
        <taxon>Bacteria</taxon>
        <taxon>Pseudomonadati</taxon>
        <taxon>Bacteroidota</taxon>
        <taxon>Flavobacteriia</taxon>
        <taxon>Flavobacteriales</taxon>
        <taxon>Flavobacteriaceae</taxon>
        <taxon>Flagellimonas</taxon>
    </lineage>
</organism>
<dbReference type="RefSeq" id="WP_379762384.1">
    <property type="nucleotide sequence ID" value="NZ_JBHSCL010000003.1"/>
</dbReference>
<sequence>MKITCSPIESNERGTDKTSAIQKTIIFGNMGAEYIKIFTDEMIVLETSDGSPLLGIIQSSKNNLDRLEAYSTEIQELYEIVITVGQKGNDRCDFPIKIKDIRSIERLD</sequence>
<accession>A0ABV8PHJ6</accession>
<dbReference type="Proteomes" id="UP001595841">
    <property type="component" value="Unassembled WGS sequence"/>
</dbReference>
<evidence type="ECO:0000313" key="1">
    <source>
        <dbReference type="EMBL" id="MFC4218994.1"/>
    </source>
</evidence>
<comment type="caution">
    <text evidence="1">The sequence shown here is derived from an EMBL/GenBank/DDBJ whole genome shotgun (WGS) entry which is preliminary data.</text>
</comment>
<gene>
    <name evidence="1" type="ORF">ACFOWS_02550</name>
</gene>
<proteinExistence type="predicted"/>
<reference evidence="2" key="1">
    <citation type="journal article" date="2019" name="Int. J. Syst. Evol. Microbiol.">
        <title>The Global Catalogue of Microorganisms (GCM) 10K type strain sequencing project: providing services to taxonomists for standard genome sequencing and annotation.</title>
        <authorList>
            <consortium name="The Broad Institute Genomics Platform"/>
            <consortium name="The Broad Institute Genome Sequencing Center for Infectious Disease"/>
            <person name="Wu L."/>
            <person name="Ma J."/>
        </authorList>
    </citation>
    <scope>NUCLEOTIDE SEQUENCE [LARGE SCALE GENOMIC DNA]</scope>
    <source>
        <strain evidence="2">CGMCC 1.15774</strain>
    </source>
</reference>
<evidence type="ECO:0000313" key="2">
    <source>
        <dbReference type="Proteomes" id="UP001595841"/>
    </source>
</evidence>
<keyword evidence="2" id="KW-1185">Reference proteome</keyword>
<protein>
    <submittedName>
        <fullName evidence="1">Uncharacterized protein</fullName>
    </submittedName>
</protein>